<dbReference type="EMBL" id="BTSX01000004">
    <property type="protein sequence ID" value="GMS96941.1"/>
    <property type="molecule type" value="Genomic_DNA"/>
</dbReference>
<feature type="transmembrane region" description="Helical" evidence="2">
    <location>
        <begin position="30"/>
        <end position="59"/>
    </location>
</feature>
<keyword evidence="2" id="KW-0472">Membrane</keyword>
<dbReference type="AlphaFoldDB" id="A0AAV5TRM0"/>
<protein>
    <recommendedName>
        <fullName evidence="5">G protein-coupled receptor</fullName>
    </recommendedName>
</protein>
<dbReference type="Pfam" id="PF03125">
    <property type="entry name" value="Sre"/>
    <property type="match status" value="1"/>
</dbReference>
<evidence type="ECO:0008006" key="5">
    <source>
        <dbReference type="Google" id="ProtNLM"/>
    </source>
</evidence>
<comment type="similarity">
    <text evidence="1">Belongs to the nematode receptor-like protein sre family.</text>
</comment>
<evidence type="ECO:0000313" key="4">
    <source>
        <dbReference type="Proteomes" id="UP001432027"/>
    </source>
</evidence>
<evidence type="ECO:0000256" key="2">
    <source>
        <dbReference type="SAM" id="Phobius"/>
    </source>
</evidence>
<evidence type="ECO:0000256" key="1">
    <source>
        <dbReference type="ARBA" id="ARBA00006803"/>
    </source>
</evidence>
<proteinExistence type="inferred from homology"/>
<feature type="non-terminal residue" evidence="3">
    <location>
        <position position="249"/>
    </location>
</feature>
<feature type="transmembrane region" description="Helical" evidence="2">
    <location>
        <begin position="80"/>
        <end position="104"/>
    </location>
</feature>
<feature type="transmembrane region" description="Helical" evidence="2">
    <location>
        <begin position="201"/>
        <end position="225"/>
    </location>
</feature>
<evidence type="ECO:0000313" key="3">
    <source>
        <dbReference type="EMBL" id="GMS96941.1"/>
    </source>
</evidence>
<gene>
    <name evidence="3" type="ORF">PENTCL1PPCAC_19116</name>
</gene>
<keyword evidence="2" id="KW-0812">Transmembrane</keyword>
<name>A0AAV5TRM0_9BILA</name>
<dbReference type="GO" id="GO:0007606">
    <property type="term" value="P:sensory perception of chemical stimulus"/>
    <property type="evidence" value="ECO:0007669"/>
    <property type="project" value="InterPro"/>
</dbReference>
<sequence>MQHLCEQNDSCRFIAVFGYSKHVEDGISKLIYYAVAGFEATVIVLLALVAIPSCFLAAVRKVFERCFATARIHSYEREKRLEISIILIIVSVLFSGLFAYVIEFCISNPLIYLCMAIAFAIGSVGGLTALYLHRLNNIRLDRIVSWQSRDFYTIGYKYQLLENLRAFKLLFAISVCGSIGIVIAVLALMAGMIAWKNRNVNIRVLFGALFEAVNALTVLIVIIVGQQSQWMLGDRILAGLRGRLPCYRR</sequence>
<keyword evidence="4" id="KW-1185">Reference proteome</keyword>
<dbReference type="InterPro" id="IPR004151">
    <property type="entry name" value="7TM_GPCR_serpentine_rcpt_Sre"/>
</dbReference>
<dbReference type="PANTHER" id="PTHR23128:SF132">
    <property type="entry name" value="SERPENTINE RECEPTOR, CLASS E (EPSILON)-RELATED"/>
    <property type="match status" value="1"/>
</dbReference>
<feature type="transmembrane region" description="Helical" evidence="2">
    <location>
        <begin position="110"/>
        <end position="132"/>
    </location>
</feature>
<feature type="transmembrane region" description="Helical" evidence="2">
    <location>
        <begin position="169"/>
        <end position="195"/>
    </location>
</feature>
<comment type="caution">
    <text evidence="3">The sequence shown here is derived from an EMBL/GenBank/DDBJ whole genome shotgun (WGS) entry which is preliminary data.</text>
</comment>
<reference evidence="3" key="1">
    <citation type="submission" date="2023-10" db="EMBL/GenBank/DDBJ databases">
        <title>Genome assembly of Pristionchus species.</title>
        <authorList>
            <person name="Yoshida K."/>
            <person name="Sommer R.J."/>
        </authorList>
    </citation>
    <scope>NUCLEOTIDE SEQUENCE</scope>
    <source>
        <strain evidence="3">RS0144</strain>
    </source>
</reference>
<dbReference type="PANTHER" id="PTHR23128">
    <property type="entry name" value="SERPENTINE RECEPTOR, CLASS E (EPSILON)-RELATED"/>
    <property type="match status" value="1"/>
</dbReference>
<dbReference type="GO" id="GO:0016020">
    <property type="term" value="C:membrane"/>
    <property type="evidence" value="ECO:0007669"/>
    <property type="project" value="InterPro"/>
</dbReference>
<keyword evidence="2" id="KW-1133">Transmembrane helix</keyword>
<dbReference type="Proteomes" id="UP001432027">
    <property type="component" value="Unassembled WGS sequence"/>
</dbReference>
<accession>A0AAV5TRM0</accession>
<organism evidence="3 4">
    <name type="scientific">Pristionchus entomophagus</name>
    <dbReference type="NCBI Taxonomy" id="358040"/>
    <lineage>
        <taxon>Eukaryota</taxon>
        <taxon>Metazoa</taxon>
        <taxon>Ecdysozoa</taxon>
        <taxon>Nematoda</taxon>
        <taxon>Chromadorea</taxon>
        <taxon>Rhabditida</taxon>
        <taxon>Rhabditina</taxon>
        <taxon>Diplogasteromorpha</taxon>
        <taxon>Diplogasteroidea</taxon>
        <taxon>Neodiplogasteridae</taxon>
        <taxon>Pristionchus</taxon>
    </lineage>
</organism>